<dbReference type="KEGG" id="ffu:CLAFUR5_11891"/>
<feature type="compositionally biased region" description="Basic and acidic residues" evidence="1">
    <location>
        <begin position="798"/>
        <end position="812"/>
    </location>
</feature>
<dbReference type="PANTHER" id="PTHR47052:SF3">
    <property type="entry name" value="INGRESSION PROTEIN 1"/>
    <property type="match status" value="1"/>
</dbReference>
<evidence type="ECO:0000313" key="4">
    <source>
        <dbReference type="Proteomes" id="UP000756132"/>
    </source>
</evidence>
<dbReference type="RefSeq" id="XP_047767449.1">
    <property type="nucleotide sequence ID" value="XM_047911039.1"/>
</dbReference>
<dbReference type="EMBL" id="CP090172">
    <property type="protein sequence ID" value="UJO23083.1"/>
    <property type="molecule type" value="Genomic_DNA"/>
</dbReference>
<dbReference type="GeneID" id="71991769"/>
<organism evidence="3 4">
    <name type="scientific">Passalora fulva</name>
    <name type="common">Tomato leaf mold</name>
    <name type="synonym">Cladosporium fulvum</name>
    <dbReference type="NCBI Taxonomy" id="5499"/>
    <lineage>
        <taxon>Eukaryota</taxon>
        <taxon>Fungi</taxon>
        <taxon>Dikarya</taxon>
        <taxon>Ascomycota</taxon>
        <taxon>Pezizomycotina</taxon>
        <taxon>Dothideomycetes</taxon>
        <taxon>Dothideomycetidae</taxon>
        <taxon>Mycosphaerellales</taxon>
        <taxon>Mycosphaerellaceae</taxon>
        <taxon>Fulvia</taxon>
    </lineage>
</organism>
<evidence type="ECO:0000256" key="1">
    <source>
        <dbReference type="SAM" id="MobiDB-lite"/>
    </source>
</evidence>
<feature type="compositionally biased region" description="Pro residues" evidence="1">
    <location>
        <begin position="398"/>
        <end position="407"/>
    </location>
</feature>
<reference evidence="3" key="2">
    <citation type="journal article" date="2022" name="Microb. Genom.">
        <title>A chromosome-scale genome assembly of the tomato pathogen Cladosporium fulvum reveals a compartmentalized genome architecture and the presence of a dispensable chromosome.</title>
        <authorList>
            <person name="Zaccaron A.Z."/>
            <person name="Chen L.H."/>
            <person name="Samaras A."/>
            <person name="Stergiopoulos I."/>
        </authorList>
    </citation>
    <scope>NUCLEOTIDE SEQUENCE</scope>
    <source>
        <strain evidence="3">Race5_Kim</strain>
    </source>
</reference>
<feature type="region of interest" description="Disordered" evidence="1">
    <location>
        <begin position="269"/>
        <end position="871"/>
    </location>
</feature>
<dbReference type="Gene3D" id="2.60.40.150">
    <property type="entry name" value="C2 domain"/>
    <property type="match status" value="1"/>
</dbReference>
<dbReference type="PANTHER" id="PTHR47052">
    <property type="entry name" value="CONSERVED SERINE PROLINE-RICH PROTEIN (AFU_ORTHOLOGUE AFUA_2G01790)"/>
    <property type="match status" value="1"/>
</dbReference>
<accession>A0A9Q8PIH8</accession>
<dbReference type="PROSITE" id="PS50004">
    <property type="entry name" value="C2"/>
    <property type="match status" value="1"/>
</dbReference>
<feature type="compositionally biased region" description="Polar residues" evidence="1">
    <location>
        <begin position="485"/>
        <end position="497"/>
    </location>
</feature>
<evidence type="ECO:0000259" key="2">
    <source>
        <dbReference type="PROSITE" id="PS50004"/>
    </source>
</evidence>
<feature type="region of interest" description="Disordered" evidence="1">
    <location>
        <begin position="201"/>
        <end position="233"/>
    </location>
</feature>
<keyword evidence="4" id="KW-1185">Reference proteome</keyword>
<dbReference type="InterPro" id="IPR052981">
    <property type="entry name" value="Ingression_C2_domain"/>
</dbReference>
<evidence type="ECO:0000313" key="3">
    <source>
        <dbReference type="EMBL" id="UJO23083.1"/>
    </source>
</evidence>
<dbReference type="OrthoDB" id="270970at2759"/>
<feature type="compositionally biased region" description="Basic and acidic residues" evidence="1">
    <location>
        <begin position="686"/>
        <end position="695"/>
    </location>
</feature>
<dbReference type="AlphaFoldDB" id="A0A9Q8PIH8"/>
<feature type="domain" description="C2" evidence="2">
    <location>
        <begin position="10"/>
        <end position="128"/>
    </location>
</feature>
<proteinExistence type="predicted"/>
<dbReference type="SMART" id="SM00239">
    <property type="entry name" value="C2"/>
    <property type="match status" value="1"/>
</dbReference>
<reference evidence="3" key="1">
    <citation type="submission" date="2021-12" db="EMBL/GenBank/DDBJ databases">
        <authorList>
            <person name="Zaccaron A."/>
            <person name="Stergiopoulos I."/>
        </authorList>
    </citation>
    <scope>NUCLEOTIDE SEQUENCE</scope>
    <source>
        <strain evidence="3">Race5_Kim</strain>
    </source>
</reference>
<sequence length="871" mass="95801">MSSKMATNGPHAAGIFADMTVDGPEIGTLVLIVDRAKNLPNRKTMGKQNPYCAARLGKEARKTETDKRGGQTPRWDQELRFTVHDSPDYYTLKVSVFSEDKRTDLIGEAYVSLNDVVVPGGGKSDQWQGLNCKGKYAGEIRIEMTYYDTREKPDKQHEAGMSVADELKQQYGSLNTKVKRRPLPVNPNAPATQAVVIPDRALPGRAKHGPRDYSTPARAASLPPEAPKTFNYPHSQATLFGQKPVTAQPQSAGPTPAAVESQRVVSEYGEYDPNLGPELYSTSPTPAQPDFLPELGPSRRQRSPLHPQANYAQRQLPPQQHARPPALQHANSAPAVPETHGYEDNSLLRTDYPEAIPDLDHQYQQVRQRRNDVPPGWENEYGSPQAARQPYVEDDFEPSPPPPPPPMHSHSSPAVPHYNSPHSQAHPPARGYGTTPPARRQEYVPSSSPRQSIERDYGPQQTPPSLSIGRPRRGQSFDEYGDSPYQASYGSTPNLMSPQQTPPPGRTPPYGRQHPGRHSVTDLYSTPSRPHPLSQEVSRARSPNPYAQSAPRSRSPNPYAQESADPSPYQNGYRGRELAPLARPRAASPQPPAQHTPDSRPKSSYSIQHPVRAFESADASPLSTSQLGSGRAFPARKSVSPRPSMSEGSRSAIPFSPDDFGANGASQQPGGSSPTRNGPIVGWHGQEIDPSDHLPVEAWAPEPEPKVPNRTYGLGRDRDFGPRGQGIMTTGGRMSKDTMVNVRPRQQSAPPEPVPEPQPSKIRARLVKKSAPPMEPLRDHANFNSVPNSYEQQNYSRGFRDRSPGPVDDRMAYENAYGPPSIPPKVPLQQPDYGPDALSRELSTIDIGTGRRQSPASYVPVRSHRDRNSYY</sequence>
<dbReference type="InterPro" id="IPR037791">
    <property type="entry name" value="C2_fungal_Inn1"/>
</dbReference>
<feature type="compositionally biased region" description="Polar residues" evidence="1">
    <location>
        <begin position="664"/>
        <end position="676"/>
    </location>
</feature>
<feature type="compositionally biased region" description="Polar residues" evidence="1">
    <location>
        <begin position="545"/>
        <end position="560"/>
    </location>
</feature>
<name>A0A9Q8PIH8_PASFU</name>
<dbReference type="Pfam" id="PF00168">
    <property type="entry name" value="C2"/>
    <property type="match status" value="1"/>
</dbReference>
<dbReference type="SUPFAM" id="SSF49562">
    <property type="entry name" value="C2 domain (Calcium/lipid-binding domain, CaLB)"/>
    <property type="match status" value="1"/>
</dbReference>
<dbReference type="Proteomes" id="UP000756132">
    <property type="component" value="Chromosome 10"/>
</dbReference>
<dbReference type="InterPro" id="IPR000008">
    <property type="entry name" value="C2_dom"/>
</dbReference>
<dbReference type="CDD" id="cd08681">
    <property type="entry name" value="C2_fungal_Inn1p-like"/>
    <property type="match status" value="1"/>
</dbReference>
<feature type="compositionally biased region" description="Low complexity" evidence="1">
    <location>
        <begin position="408"/>
        <end position="417"/>
    </location>
</feature>
<feature type="compositionally biased region" description="Polar residues" evidence="1">
    <location>
        <begin position="782"/>
        <end position="796"/>
    </location>
</feature>
<gene>
    <name evidence="3" type="ORF">CLAFUR5_11891</name>
</gene>
<dbReference type="InterPro" id="IPR035892">
    <property type="entry name" value="C2_domain_sf"/>
</dbReference>
<feature type="compositionally biased region" description="Low complexity" evidence="1">
    <location>
        <begin position="578"/>
        <end position="588"/>
    </location>
</feature>
<protein>
    <submittedName>
        <fullName evidence="3">Ingression protein fic1</fullName>
    </submittedName>
</protein>